<evidence type="ECO:0000313" key="4">
    <source>
        <dbReference type="Proteomes" id="UP000477083"/>
    </source>
</evidence>
<keyword evidence="4" id="KW-1185">Reference proteome</keyword>
<dbReference type="InterPro" id="IPR057460">
    <property type="entry name" value="CAF17_C"/>
</dbReference>
<evidence type="ECO:0000259" key="2">
    <source>
        <dbReference type="Pfam" id="PF25455"/>
    </source>
</evidence>
<gene>
    <name evidence="3" type="ORF">GS660_09025</name>
</gene>
<comment type="caution">
    <text evidence="3">The sequence shown here is derived from an EMBL/GenBank/DDBJ whole genome shotgun (WGS) entry which is preliminary data.</text>
</comment>
<dbReference type="Proteomes" id="UP000477083">
    <property type="component" value="Unassembled WGS sequence"/>
</dbReference>
<dbReference type="SUPFAM" id="SSF103025">
    <property type="entry name" value="Folate-binding domain"/>
    <property type="match status" value="1"/>
</dbReference>
<dbReference type="GO" id="GO:0016226">
    <property type="term" value="P:iron-sulfur cluster assembly"/>
    <property type="evidence" value="ECO:0007669"/>
    <property type="project" value="TreeGrafter"/>
</dbReference>
<dbReference type="InterPro" id="IPR027266">
    <property type="entry name" value="TrmE/GcvT-like"/>
</dbReference>
<dbReference type="Gene3D" id="3.30.1360.120">
    <property type="entry name" value="Probable tRNA modification gtpase trme, domain 1"/>
    <property type="match status" value="1"/>
</dbReference>
<dbReference type="Pfam" id="PF25455">
    <property type="entry name" value="Beta-barrel_CAF17_C"/>
    <property type="match status" value="1"/>
</dbReference>
<feature type="domain" description="CAF17 C-terminal" evidence="2">
    <location>
        <begin position="194"/>
        <end position="252"/>
    </location>
</feature>
<protein>
    <submittedName>
        <fullName evidence="3">Folate-binding protein</fullName>
    </submittedName>
</protein>
<dbReference type="EMBL" id="WWNR01000005">
    <property type="protein sequence ID" value="MZQ89236.1"/>
    <property type="molecule type" value="Genomic_DNA"/>
</dbReference>
<evidence type="ECO:0000313" key="3">
    <source>
        <dbReference type="EMBL" id="MZQ89236.1"/>
    </source>
</evidence>
<reference evidence="3 4" key="1">
    <citation type="submission" date="2020-01" db="EMBL/GenBank/DDBJ databases">
        <title>Frigidibacter albus SP32T (=CGMCC 1.13995T).</title>
        <authorList>
            <person name="Liao X."/>
        </authorList>
    </citation>
    <scope>NUCLEOTIDE SEQUENCE [LARGE SCALE GENOMIC DNA]</scope>
    <source>
        <strain evidence="3 4">SP32</strain>
    </source>
</reference>
<sequence>MASGERAPDRKVFRITGADREAFLQGLVTNDLRKLAAGPVYAAFLTAQGKYLADFLLIPDGEAILLDIKDTIAEAFTRRLSMYRLRADVQITPTEIHVWRGLGPAPVAAVPDPRDATLGWRLYTAAEGPVAADPIDWDAIRVAACIPETGAELIPDDTYILEAGFERLNGVDFRKGCYVGQEVTARMKHKTELRKGFRTVVVEGAAPVGTELLADGKPAGTLYTQSGGKGIAFLRFDRAQGEMLAGDAKVRLAE</sequence>
<name>A0A6L8VHQ5_9RHOB</name>
<organism evidence="3 4">
    <name type="scientific">Frigidibacter albus</name>
    <dbReference type="NCBI Taxonomy" id="1465486"/>
    <lineage>
        <taxon>Bacteria</taxon>
        <taxon>Pseudomonadati</taxon>
        <taxon>Pseudomonadota</taxon>
        <taxon>Alphaproteobacteria</taxon>
        <taxon>Rhodobacterales</taxon>
        <taxon>Paracoccaceae</taxon>
        <taxon>Frigidibacter</taxon>
    </lineage>
</organism>
<dbReference type="AlphaFoldDB" id="A0A6L8VHQ5"/>
<evidence type="ECO:0000256" key="1">
    <source>
        <dbReference type="ARBA" id="ARBA00022946"/>
    </source>
</evidence>
<accession>A0A6L8VHQ5</accession>
<dbReference type="Gene3D" id="3.30.70.1400">
    <property type="entry name" value="Aminomethyltransferase beta-barrel domains"/>
    <property type="match status" value="1"/>
</dbReference>
<dbReference type="NCBIfam" id="TIGR03317">
    <property type="entry name" value="ygfZ_signature"/>
    <property type="match status" value="1"/>
</dbReference>
<keyword evidence="1" id="KW-0809">Transit peptide</keyword>
<dbReference type="PANTHER" id="PTHR22602">
    <property type="entry name" value="TRANSFERASE CAF17, MITOCHONDRIAL-RELATED"/>
    <property type="match status" value="1"/>
</dbReference>
<dbReference type="OrthoDB" id="9796287at2"/>
<dbReference type="InterPro" id="IPR017703">
    <property type="entry name" value="YgfZ/GCV_T_CS"/>
</dbReference>
<dbReference type="PANTHER" id="PTHR22602:SF0">
    <property type="entry name" value="TRANSFERASE CAF17, MITOCHONDRIAL-RELATED"/>
    <property type="match status" value="1"/>
</dbReference>
<dbReference type="InterPro" id="IPR045179">
    <property type="entry name" value="YgfZ/GcvT"/>
</dbReference>
<proteinExistence type="predicted"/>